<dbReference type="AlphaFoldDB" id="A0A061D688"/>
<dbReference type="KEGG" id="bbig:BBBOND_0212150"/>
<sequence>MGDCKERCFSSVTDTVNCLFSSCIPTVEREEAPSSYTGLHDTAYRKEELKQLVGIFASRAQRYLACTRVDIAKGEFKKARYKMDCRLRTLRVESDEAPVEISLSKVKAVYGYEDLQLLDSYESFLNQEIIQNLGSEERDRLSVIVYTTESGADAQLVLMEHEIETSDAFITVLRILQMHAQGKQ</sequence>
<protein>
    <submittedName>
        <fullName evidence="1">Uncharacterized protein</fullName>
    </submittedName>
</protein>
<dbReference type="GeneID" id="24564614"/>
<dbReference type="RefSeq" id="XP_012768259.1">
    <property type="nucleotide sequence ID" value="XM_012912805.1"/>
</dbReference>
<dbReference type="OMA" id="PFITVVR"/>
<gene>
    <name evidence="1" type="ORF">BBBOND_0212150</name>
</gene>
<proteinExistence type="predicted"/>
<evidence type="ECO:0000313" key="1">
    <source>
        <dbReference type="EMBL" id="CDR96073.1"/>
    </source>
</evidence>
<dbReference type="OrthoDB" id="365127at2759"/>
<dbReference type="Proteomes" id="UP000033188">
    <property type="component" value="Chromosome 2"/>
</dbReference>
<evidence type="ECO:0000313" key="2">
    <source>
        <dbReference type="Proteomes" id="UP000033188"/>
    </source>
</evidence>
<accession>A0A061D688</accession>
<keyword evidence="2" id="KW-1185">Reference proteome</keyword>
<name>A0A061D688_BABBI</name>
<reference evidence="2" key="1">
    <citation type="submission" date="2014-06" db="EMBL/GenBank/DDBJ databases">
        <authorList>
            <person name="Aslett M."/>
            <person name="De Silva N."/>
        </authorList>
    </citation>
    <scope>NUCLEOTIDE SEQUENCE [LARGE SCALE GENOMIC DNA]</scope>
    <source>
        <strain evidence="2">Bond</strain>
    </source>
</reference>
<dbReference type="VEuPathDB" id="PiroplasmaDB:BBBOND_0212150"/>
<organism evidence="1 2">
    <name type="scientific">Babesia bigemina</name>
    <dbReference type="NCBI Taxonomy" id="5866"/>
    <lineage>
        <taxon>Eukaryota</taxon>
        <taxon>Sar</taxon>
        <taxon>Alveolata</taxon>
        <taxon>Apicomplexa</taxon>
        <taxon>Aconoidasida</taxon>
        <taxon>Piroplasmida</taxon>
        <taxon>Babesiidae</taxon>
        <taxon>Babesia</taxon>
    </lineage>
</organism>
<dbReference type="EMBL" id="LK391708">
    <property type="protein sequence ID" value="CDR96073.1"/>
    <property type="molecule type" value="Genomic_DNA"/>
</dbReference>